<protein>
    <submittedName>
        <fullName evidence="2">PE family protein</fullName>
    </submittedName>
</protein>
<dbReference type="OrthoDB" id="4557885at2"/>
<evidence type="ECO:0000313" key="3">
    <source>
        <dbReference type="Proteomes" id="UP000247569"/>
    </source>
</evidence>
<accession>A0A318K1Z9</accession>
<feature type="domain" description="PE" evidence="1">
    <location>
        <begin position="9"/>
        <end position="90"/>
    </location>
</feature>
<evidence type="ECO:0000313" key="2">
    <source>
        <dbReference type="EMBL" id="PXX61705.1"/>
    </source>
</evidence>
<gene>
    <name evidence="2" type="ORF">DFR70_108263</name>
</gene>
<dbReference type="AlphaFoldDB" id="A0A318K1Z9"/>
<comment type="caution">
    <text evidence="2">The sequence shown here is derived from an EMBL/GenBank/DDBJ whole genome shotgun (WGS) entry which is preliminary data.</text>
</comment>
<name>A0A318K1Z9_9NOCA</name>
<proteinExistence type="predicted"/>
<dbReference type="RefSeq" id="WP_040740557.1">
    <property type="nucleotide sequence ID" value="NZ_QJKF01000008.1"/>
</dbReference>
<dbReference type="InterPro" id="IPR000084">
    <property type="entry name" value="PE-PGRS_N"/>
</dbReference>
<sequence length="101" mass="10464">MSQIAFDGELARLAAARLDTLADGLEGTLHRRGDALAPAAAGLDPVSRQTAQTIGAVGGSFQDSYRSGVGELRKIAANLRSHADLAAVADDDVVDSFKPLM</sequence>
<dbReference type="Proteomes" id="UP000247569">
    <property type="component" value="Unassembled WGS sequence"/>
</dbReference>
<organism evidence="2 3">
    <name type="scientific">Nocardia tenerifensis</name>
    <dbReference type="NCBI Taxonomy" id="228006"/>
    <lineage>
        <taxon>Bacteria</taxon>
        <taxon>Bacillati</taxon>
        <taxon>Actinomycetota</taxon>
        <taxon>Actinomycetes</taxon>
        <taxon>Mycobacteriales</taxon>
        <taxon>Nocardiaceae</taxon>
        <taxon>Nocardia</taxon>
    </lineage>
</organism>
<dbReference type="Pfam" id="PF00934">
    <property type="entry name" value="PE"/>
    <property type="match status" value="1"/>
</dbReference>
<dbReference type="EMBL" id="QJKF01000008">
    <property type="protein sequence ID" value="PXX61705.1"/>
    <property type="molecule type" value="Genomic_DNA"/>
</dbReference>
<reference evidence="2 3" key="1">
    <citation type="submission" date="2018-05" db="EMBL/GenBank/DDBJ databases">
        <title>Genomic Encyclopedia of Type Strains, Phase IV (KMG-IV): sequencing the most valuable type-strain genomes for metagenomic binning, comparative biology and taxonomic classification.</title>
        <authorList>
            <person name="Goeker M."/>
        </authorList>
    </citation>
    <scope>NUCLEOTIDE SEQUENCE [LARGE SCALE GENOMIC DNA]</scope>
    <source>
        <strain evidence="2 3">DSM 44704</strain>
    </source>
</reference>
<keyword evidence="3" id="KW-1185">Reference proteome</keyword>
<evidence type="ECO:0000259" key="1">
    <source>
        <dbReference type="Pfam" id="PF00934"/>
    </source>
</evidence>